<keyword evidence="2" id="KW-1185">Reference proteome</keyword>
<proteinExistence type="predicted"/>
<evidence type="ECO:0000313" key="1">
    <source>
        <dbReference type="EMBL" id="CAG8690168.1"/>
    </source>
</evidence>
<feature type="non-terminal residue" evidence="1">
    <location>
        <position position="1"/>
    </location>
</feature>
<name>A0ACA9P7A4_9GLOM</name>
<organism evidence="1 2">
    <name type="scientific">Scutellospora calospora</name>
    <dbReference type="NCBI Taxonomy" id="85575"/>
    <lineage>
        <taxon>Eukaryota</taxon>
        <taxon>Fungi</taxon>
        <taxon>Fungi incertae sedis</taxon>
        <taxon>Mucoromycota</taxon>
        <taxon>Glomeromycotina</taxon>
        <taxon>Glomeromycetes</taxon>
        <taxon>Diversisporales</taxon>
        <taxon>Gigasporaceae</taxon>
        <taxon>Scutellospora</taxon>
    </lineage>
</organism>
<sequence length="151" mass="17666">REQKNKSIKENQENAIASEDLVDFIFNALPANYDYVEYLFEERFLIILEPLLNNVDTNSDDQARVANISSQHDTMSRIVRYNCGSTIQINIDQIHSLVVISIYHYLYPPPEAMEVSSQIHDFIINHNLLTVPQLYNNIKDEKIDRFLHITR</sequence>
<gene>
    <name evidence="1" type="ORF">SCALOS_LOCUS10096</name>
</gene>
<dbReference type="Proteomes" id="UP000789860">
    <property type="component" value="Unassembled WGS sequence"/>
</dbReference>
<reference evidence="1" key="1">
    <citation type="submission" date="2021-06" db="EMBL/GenBank/DDBJ databases">
        <authorList>
            <person name="Kallberg Y."/>
            <person name="Tangrot J."/>
            <person name="Rosling A."/>
        </authorList>
    </citation>
    <scope>NUCLEOTIDE SEQUENCE</scope>
    <source>
        <strain evidence="1">AU212A</strain>
    </source>
</reference>
<protein>
    <submittedName>
        <fullName evidence="1">2276_t:CDS:1</fullName>
    </submittedName>
</protein>
<accession>A0ACA9P7A4</accession>
<comment type="caution">
    <text evidence="1">The sequence shown here is derived from an EMBL/GenBank/DDBJ whole genome shotgun (WGS) entry which is preliminary data.</text>
</comment>
<dbReference type="EMBL" id="CAJVPM010035477">
    <property type="protein sequence ID" value="CAG8690168.1"/>
    <property type="molecule type" value="Genomic_DNA"/>
</dbReference>
<evidence type="ECO:0000313" key="2">
    <source>
        <dbReference type="Proteomes" id="UP000789860"/>
    </source>
</evidence>